<feature type="region of interest" description="Disordered" evidence="1">
    <location>
        <begin position="50"/>
        <end position="92"/>
    </location>
</feature>
<sequence length="92" mass="10188">MTEHVEHRFDRVMTGELLVGRPGRIEQAHRVIERSLNGIVFGAEPMVGEDLADGETTRHTERRGVRANQRVPEIKGDGLHRTGGHGRLNASG</sequence>
<evidence type="ECO:0000256" key="1">
    <source>
        <dbReference type="SAM" id="MobiDB-lite"/>
    </source>
</evidence>
<dbReference type="EMBL" id="CAEMXZ010000131">
    <property type="protein sequence ID" value="CAB4324324.1"/>
    <property type="molecule type" value="Genomic_DNA"/>
</dbReference>
<organism evidence="2">
    <name type="scientific">freshwater metagenome</name>
    <dbReference type="NCBI Taxonomy" id="449393"/>
    <lineage>
        <taxon>unclassified sequences</taxon>
        <taxon>metagenomes</taxon>
        <taxon>ecological metagenomes</taxon>
    </lineage>
</organism>
<evidence type="ECO:0000313" key="2">
    <source>
        <dbReference type="EMBL" id="CAB4324324.1"/>
    </source>
</evidence>
<name>A0A6J5YDM0_9ZZZZ</name>
<proteinExistence type="predicted"/>
<accession>A0A6J5YDM0</accession>
<gene>
    <name evidence="2" type="ORF">UFOPK1392_02089</name>
</gene>
<reference evidence="2" key="1">
    <citation type="submission" date="2020-05" db="EMBL/GenBank/DDBJ databases">
        <authorList>
            <person name="Chiriac C."/>
            <person name="Salcher M."/>
            <person name="Ghai R."/>
            <person name="Kavagutti S V."/>
        </authorList>
    </citation>
    <scope>NUCLEOTIDE SEQUENCE</scope>
</reference>
<dbReference type="AlphaFoldDB" id="A0A6J5YDM0"/>
<protein>
    <submittedName>
        <fullName evidence="2">Unannotated protein</fullName>
    </submittedName>
</protein>
<feature type="compositionally biased region" description="Basic and acidic residues" evidence="1">
    <location>
        <begin position="55"/>
        <end position="64"/>
    </location>
</feature>